<comment type="caution">
    <text evidence="2">The sequence shown here is derived from an EMBL/GenBank/DDBJ whole genome shotgun (WGS) entry which is preliminary data.</text>
</comment>
<evidence type="ECO:0000256" key="1">
    <source>
        <dbReference type="SAM" id="MobiDB-lite"/>
    </source>
</evidence>
<evidence type="ECO:0000313" key="3">
    <source>
        <dbReference type="Proteomes" id="UP001642484"/>
    </source>
</evidence>
<gene>
    <name evidence="2" type="ORF">CCMP2556_LOCUS51707</name>
</gene>
<proteinExistence type="predicted"/>
<dbReference type="InterPro" id="IPR013762">
    <property type="entry name" value="Integrase-like_cat_sf"/>
</dbReference>
<organism evidence="2 3">
    <name type="scientific">Durusdinium trenchii</name>
    <dbReference type="NCBI Taxonomy" id="1381693"/>
    <lineage>
        <taxon>Eukaryota</taxon>
        <taxon>Sar</taxon>
        <taxon>Alveolata</taxon>
        <taxon>Dinophyceae</taxon>
        <taxon>Suessiales</taxon>
        <taxon>Symbiodiniaceae</taxon>
        <taxon>Durusdinium</taxon>
    </lineage>
</organism>
<dbReference type="Gene3D" id="1.10.443.10">
    <property type="entry name" value="Intergrase catalytic core"/>
    <property type="match status" value="1"/>
</dbReference>
<accession>A0ABP0SGB9</accession>
<sequence length="780" mass="86157">MVDYEDVENLLSEDEDDRGFEDLPELIPLLPEDSFSFAEDVSRLHEFLPGDSLGFSGPFPQEPWLELGEPDAEAASGSGPDFDAGASNSGTNEIEVDKYDWNLTVTSFYEQYKHVDPSLKLPWENSSMQGLFVESSALSFPKIHGVAFETPEIAEQLDPIQSLGGEIGECIDAAYLHAVSDLRDLDYIEQKKLQTDLACSKWMDIIAIDWEASSVGTQVCQDLRSDPSGRDAEETLKASFGTKSHSTLLKRASVLKRYIVWHRSFYGTAVDGVNVFPLREPDVWDFFKFLKESRLAGGKGFTAPATFLETVRFCKFTIDLAGASEVLESKRLLGLAALEKREKGPLKQAPAMEVEHIHRLHAVLQSGANIYDRIGAGCMLICVYGRARWSDVRYIDHVEVESRRNGCLVLYTREHKTSSIGDRLDQFLPLVVPWDGITNDNWIETFLTLYAQAGLDIQKVPLGPLLPAPKIVGGFCARPLTTPEMSKWLRQLLKGTSNSDTFRAHSMKATVLGWCARAGLDKEVRAVLGHHCGAVTGSDVVYSRSLQVRPIRKLQMLLRLIRIGMGFEEIADQGQVASVTPAPRTPGPQVGVHGVQATTPVLPPRMQTTDPVDQALESCNMQEDAISAKEELENATGLIEAAEELTLLSSDLVGRGLIEIDSSTGSDSSSDTSSSSVDTPLHCAAGKKALYEEFVPPGLQYYKHSKSQRVHCALAEASQTKCKQKLNANYRDLGRVMNFKFPKCLHCFPKDADRIRTRADAVAALDSALERVREAKKKRG</sequence>
<name>A0ABP0SGB9_9DINO</name>
<dbReference type="EMBL" id="CAXAMN010027550">
    <property type="protein sequence ID" value="CAK9111407.1"/>
    <property type="molecule type" value="Genomic_DNA"/>
</dbReference>
<evidence type="ECO:0008006" key="4">
    <source>
        <dbReference type="Google" id="ProtNLM"/>
    </source>
</evidence>
<evidence type="ECO:0000313" key="2">
    <source>
        <dbReference type="EMBL" id="CAK9111407.1"/>
    </source>
</evidence>
<reference evidence="2 3" key="1">
    <citation type="submission" date="2024-02" db="EMBL/GenBank/DDBJ databases">
        <authorList>
            <person name="Chen Y."/>
            <person name="Shah S."/>
            <person name="Dougan E. K."/>
            <person name="Thang M."/>
            <person name="Chan C."/>
        </authorList>
    </citation>
    <scope>NUCLEOTIDE SEQUENCE [LARGE SCALE GENOMIC DNA]</scope>
</reference>
<dbReference type="Proteomes" id="UP001642484">
    <property type="component" value="Unassembled WGS sequence"/>
</dbReference>
<feature type="region of interest" description="Disordered" evidence="1">
    <location>
        <begin position="70"/>
        <end position="91"/>
    </location>
</feature>
<keyword evidence="3" id="KW-1185">Reference proteome</keyword>
<protein>
    <recommendedName>
        <fullName evidence="4">Tyr recombinase domain-containing protein</fullName>
    </recommendedName>
</protein>